<feature type="transmembrane region" description="Helical" evidence="1">
    <location>
        <begin position="26"/>
        <end position="54"/>
    </location>
</feature>
<evidence type="ECO:0000313" key="2">
    <source>
        <dbReference type="EMBL" id="ACX30968.1"/>
    </source>
</evidence>
<accession>D1LDQ3</accession>
<reference evidence="2" key="1">
    <citation type="journal article" date="2009" name="BMC Genomics">
        <title>The mitochondrial genomes of the ciliates Euplotes minuta and Euplotes crassus.</title>
        <authorList>
            <person name="de Graaf R.M."/>
            <person name="van Alen T.A."/>
            <person name="Dutilh B.E."/>
            <person name="Kuiper J.W."/>
            <person name="van Zoggel H.J."/>
            <person name="Huynh M.B."/>
            <person name="Gortz H.D."/>
            <person name="Huynen M.A."/>
            <person name="Hackstein J.H."/>
        </authorList>
    </citation>
    <scope>NUCLEOTIDE SEQUENCE</scope>
</reference>
<keyword evidence="1" id="KW-0472">Membrane</keyword>
<proteinExistence type="predicted"/>
<sequence length="93" mass="11132">MFVSVLMILINCMVWLIDFWESLFDYHLWLILMLNPTFAAAVKVILTITMLVLIRASLPRYRYDYLTKLGWVKFLLVLVILMFISYLGMCLWF</sequence>
<keyword evidence="2" id="KW-0496">Mitochondrion</keyword>
<dbReference type="EMBL" id="GQ903130">
    <property type="protein sequence ID" value="ACX30968.1"/>
    <property type="molecule type" value="Genomic_DNA"/>
</dbReference>
<evidence type="ECO:0000256" key="1">
    <source>
        <dbReference type="SAM" id="Phobius"/>
    </source>
</evidence>
<feature type="transmembrane region" description="Helical" evidence="1">
    <location>
        <begin position="74"/>
        <end position="92"/>
    </location>
</feature>
<geneLocation type="mitochondrion" evidence="2"/>
<dbReference type="AlphaFoldDB" id="D1LDQ3"/>
<organism evidence="2">
    <name type="scientific">Moneuplotes minuta</name>
    <dbReference type="NCBI Taxonomy" id="74792"/>
    <lineage>
        <taxon>Eukaryota</taxon>
        <taxon>Sar</taxon>
        <taxon>Alveolata</taxon>
        <taxon>Ciliophora</taxon>
        <taxon>Intramacronucleata</taxon>
        <taxon>Spirotrichea</taxon>
        <taxon>Hypotrichia</taxon>
        <taxon>Euplotida</taxon>
        <taxon>Euplotidae</taxon>
        <taxon>Moneuplotes</taxon>
    </lineage>
</organism>
<name>D1LDQ3_9SPIT</name>
<gene>
    <name evidence="2" type="primary">NAD1b</name>
</gene>
<keyword evidence="1" id="KW-1133">Transmembrane helix</keyword>
<keyword evidence="1" id="KW-0812">Transmembrane</keyword>
<protein>
    <submittedName>
        <fullName evidence="2">NADH dehydrogenase subunit 1b</fullName>
    </submittedName>
</protein>